<comment type="caution">
    <text evidence="25">The sequence shown here is derived from an EMBL/GenBank/DDBJ whole genome shotgun (WGS) entry which is preliminary data.</text>
</comment>
<feature type="binding site" evidence="20">
    <location>
        <position position="185"/>
    </location>
    <ligand>
        <name>ATP</name>
        <dbReference type="ChEBI" id="CHEBI:30616"/>
    </ligand>
</feature>
<evidence type="ECO:0000259" key="24">
    <source>
        <dbReference type="PROSITE" id="PS50853"/>
    </source>
</evidence>
<dbReference type="InterPro" id="IPR013761">
    <property type="entry name" value="SAM/pointed_sf"/>
</dbReference>
<keyword evidence="6" id="KW-0597">Phosphoprotein</keyword>
<evidence type="ECO:0000256" key="11">
    <source>
        <dbReference type="ARBA" id="ARBA00022840"/>
    </source>
</evidence>
<keyword evidence="13 21" id="KW-1133">Transmembrane helix</keyword>
<dbReference type="Pfam" id="PF07714">
    <property type="entry name" value="PK_Tyr_Ser-Thr"/>
    <property type="match status" value="1"/>
</dbReference>
<dbReference type="Pfam" id="PF14575">
    <property type="entry name" value="EphA2_TM"/>
    <property type="match status" value="1"/>
</dbReference>
<feature type="domain" description="SAM" evidence="23">
    <location>
        <begin position="447"/>
        <end position="485"/>
    </location>
</feature>
<dbReference type="PANTHER" id="PTHR46877:SF6">
    <property type="entry name" value="EPHRIN TYPE-B RECEPTOR 3"/>
    <property type="match status" value="1"/>
</dbReference>
<evidence type="ECO:0000256" key="13">
    <source>
        <dbReference type="ARBA" id="ARBA00022989"/>
    </source>
</evidence>
<evidence type="ECO:0000256" key="3">
    <source>
        <dbReference type="ARBA" id="ARBA00011902"/>
    </source>
</evidence>
<dbReference type="PROSITE" id="PS50105">
    <property type="entry name" value="SAM_DOMAIN"/>
    <property type="match status" value="1"/>
</dbReference>
<dbReference type="SUPFAM" id="SSF47769">
    <property type="entry name" value="SAM/Pointed domain"/>
    <property type="match status" value="1"/>
</dbReference>
<dbReference type="InterPro" id="IPR000719">
    <property type="entry name" value="Prot_kinase_dom"/>
</dbReference>
<dbReference type="InterPro" id="IPR011009">
    <property type="entry name" value="Kinase-like_dom_sf"/>
</dbReference>
<feature type="transmembrane region" description="Helical" evidence="21">
    <location>
        <begin position="79"/>
        <end position="101"/>
    </location>
</feature>
<dbReference type="InterPro" id="IPR001245">
    <property type="entry name" value="Ser-Thr/Tyr_kinase_cat_dom"/>
</dbReference>
<dbReference type="InterPro" id="IPR017441">
    <property type="entry name" value="Protein_kinase_ATP_BS"/>
</dbReference>
<name>A0ABU7F593_9TELE</name>
<keyword evidence="11 20" id="KW-0067">ATP-binding</keyword>
<evidence type="ECO:0000256" key="15">
    <source>
        <dbReference type="ARBA" id="ARBA00023137"/>
    </source>
</evidence>
<keyword evidence="17" id="KW-0966">Cell projection</keyword>
<evidence type="ECO:0000256" key="10">
    <source>
        <dbReference type="ARBA" id="ARBA00022777"/>
    </source>
</evidence>
<dbReference type="PANTHER" id="PTHR46877">
    <property type="entry name" value="EPH RECEPTOR A5"/>
    <property type="match status" value="1"/>
</dbReference>
<evidence type="ECO:0000313" key="26">
    <source>
        <dbReference type="Proteomes" id="UP001352852"/>
    </source>
</evidence>
<comment type="subunit">
    <text evidence="18">Heterotetramer upon binding of the ligand. The heterotetramer is composed of an ephrin dimer and a receptor dimer. Oligomerization is probably required to induce biological responses.</text>
</comment>
<gene>
    <name evidence="25" type="primary">EPHB3_2</name>
    <name evidence="25" type="ORF">CHARACLAT_022943</name>
</gene>
<dbReference type="SMART" id="SM00219">
    <property type="entry name" value="TyrKc"/>
    <property type="match status" value="1"/>
</dbReference>
<keyword evidence="7" id="KW-0808">Transferase</keyword>
<dbReference type="Pfam" id="PF00536">
    <property type="entry name" value="SAM_1"/>
    <property type="match status" value="1"/>
</dbReference>
<dbReference type="PRINTS" id="PR00109">
    <property type="entry name" value="TYRKINASE"/>
</dbReference>
<evidence type="ECO:0000256" key="17">
    <source>
        <dbReference type="ARBA" id="ARBA00023273"/>
    </source>
</evidence>
<keyword evidence="5" id="KW-1003">Cell membrane</keyword>
<dbReference type="InterPro" id="IPR001660">
    <property type="entry name" value="SAM"/>
</dbReference>
<feature type="non-terminal residue" evidence="25">
    <location>
        <position position="1"/>
    </location>
</feature>
<evidence type="ECO:0000256" key="16">
    <source>
        <dbReference type="ARBA" id="ARBA00023170"/>
    </source>
</evidence>
<evidence type="ECO:0000256" key="12">
    <source>
        <dbReference type="ARBA" id="ARBA00022902"/>
    </source>
</evidence>
<feature type="domain" description="Fibronectin type-III" evidence="24">
    <location>
        <begin position="1"/>
        <end position="70"/>
    </location>
</feature>
<keyword evidence="9 20" id="KW-0547">Nucleotide-binding</keyword>
<dbReference type="InterPro" id="IPR027936">
    <property type="entry name" value="Eph_TM"/>
</dbReference>
<evidence type="ECO:0000256" key="20">
    <source>
        <dbReference type="PROSITE-ProRule" id="PRU10141"/>
    </source>
</evidence>
<dbReference type="PROSITE" id="PS00109">
    <property type="entry name" value="PROTEIN_KINASE_TYR"/>
    <property type="match status" value="1"/>
</dbReference>
<dbReference type="PROSITE" id="PS50853">
    <property type="entry name" value="FN3"/>
    <property type="match status" value="1"/>
</dbReference>
<evidence type="ECO:0000259" key="22">
    <source>
        <dbReference type="PROSITE" id="PS50011"/>
    </source>
</evidence>
<dbReference type="InterPro" id="IPR008266">
    <property type="entry name" value="Tyr_kinase_AS"/>
</dbReference>
<dbReference type="CDD" id="cd05065">
    <property type="entry name" value="PTKc_EphR_B"/>
    <property type="match status" value="1"/>
</dbReference>
<dbReference type="InterPro" id="IPR003961">
    <property type="entry name" value="FN3_dom"/>
</dbReference>
<keyword evidence="16 25" id="KW-0675">Receptor</keyword>
<accession>A0ABU7F593</accession>
<dbReference type="InterPro" id="IPR020635">
    <property type="entry name" value="Tyr_kinase_cat_dom"/>
</dbReference>
<evidence type="ECO:0000256" key="18">
    <source>
        <dbReference type="ARBA" id="ARBA00038546"/>
    </source>
</evidence>
<keyword evidence="4" id="KW-0217">Developmental protein</keyword>
<keyword evidence="14 21" id="KW-0472">Membrane</keyword>
<dbReference type="Proteomes" id="UP001352852">
    <property type="component" value="Unassembled WGS sequence"/>
</dbReference>
<dbReference type="EMBL" id="JAHUTJ010076157">
    <property type="protein sequence ID" value="MED6294617.1"/>
    <property type="molecule type" value="Genomic_DNA"/>
</dbReference>
<protein>
    <recommendedName>
        <fullName evidence="19">Ephrin type-B receptor 3</fullName>
        <ecNumber evidence="3">2.7.10.1</ecNumber>
    </recommendedName>
</protein>
<dbReference type="CDD" id="cd00063">
    <property type="entry name" value="FN3"/>
    <property type="match status" value="1"/>
</dbReference>
<keyword evidence="10" id="KW-0418">Kinase</keyword>
<dbReference type="Gene3D" id="1.10.150.50">
    <property type="entry name" value="Transcription Factor, Ets-1"/>
    <property type="match status" value="1"/>
</dbReference>
<dbReference type="PROSITE" id="PS00107">
    <property type="entry name" value="PROTEIN_KINASE_ATP"/>
    <property type="match status" value="1"/>
</dbReference>
<dbReference type="Gene3D" id="3.30.200.20">
    <property type="entry name" value="Phosphorylase Kinase, domain 1"/>
    <property type="match status" value="1"/>
</dbReference>
<evidence type="ECO:0000256" key="5">
    <source>
        <dbReference type="ARBA" id="ARBA00022475"/>
    </source>
</evidence>
<evidence type="ECO:0000256" key="21">
    <source>
        <dbReference type="SAM" id="Phobius"/>
    </source>
</evidence>
<evidence type="ECO:0000256" key="19">
    <source>
        <dbReference type="ARBA" id="ARBA00040789"/>
    </source>
</evidence>
<evidence type="ECO:0000256" key="7">
    <source>
        <dbReference type="ARBA" id="ARBA00022679"/>
    </source>
</evidence>
<dbReference type="Gene3D" id="1.10.510.10">
    <property type="entry name" value="Transferase(Phosphotransferase) domain 1"/>
    <property type="match status" value="1"/>
</dbReference>
<keyword evidence="12" id="KW-0524">Neurogenesis</keyword>
<evidence type="ECO:0000256" key="9">
    <source>
        <dbReference type="ARBA" id="ARBA00022741"/>
    </source>
</evidence>
<sequence length="485" mass="54521">LFSISLHENLKKDQGEAIAHTMTAQRSNARIEGLKAGTPYVVQVRARTVAGYGRYSTPADFSTNLQTDPPKSWQEQLPLIVGSITTALVFIIAVVVIGIVCHRKQRNGSESEYTEKLQQYITPGMKVYIDPFTYEDPNEAVREFAKEIDVSCVKIEEVIGAGEFGEVCRGRLKLPGRREIIVAIKTLKVGYTDRQRRDFLSEASIMGQFDHPNIIRLEGVVTKSRPVMIVTEFMENGALDSFLRLNDGQFTVIQLVGMLRGIAAGMKYLSDMNYVHRDLAARNILVNSNLVCKVSDFGLSRFLEDDPTDPTYTSSLGGKIPIRWTAPEAIAYRKFTSASDVWSYGIVMWEVMSYGERPYWDMSNQDVINAVEQDYRLPPPMDCPTALHQLMLDCWVKERNLRPKFTQIVATLDKLIRNAASLKLVTNSTQSTGVSQPLLDRCVPDYTTFTTVGDWLDAIKMGRYRDNFVNAGFASFDLVAQMTAE</sequence>
<dbReference type="EC" id="2.7.10.1" evidence="3"/>
<proteinExistence type="predicted"/>
<dbReference type="Pfam" id="PF00041">
    <property type="entry name" value="fn3"/>
    <property type="match status" value="1"/>
</dbReference>
<evidence type="ECO:0000256" key="1">
    <source>
        <dbReference type="ARBA" id="ARBA00004251"/>
    </source>
</evidence>
<dbReference type="InterPro" id="IPR050449">
    <property type="entry name" value="Ephrin_rcpt_TKs"/>
</dbReference>
<organism evidence="25 26">
    <name type="scientific">Characodon lateralis</name>
    <dbReference type="NCBI Taxonomy" id="208331"/>
    <lineage>
        <taxon>Eukaryota</taxon>
        <taxon>Metazoa</taxon>
        <taxon>Chordata</taxon>
        <taxon>Craniata</taxon>
        <taxon>Vertebrata</taxon>
        <taxon>Euteleostomi</taxon>
        <taxon>Actinopterygii</taxon>
        <taxon>Neopterygii</taxon>
        <taxon>Teleostei</taxon>
        <taxon>Neoteleostei</taxon>
        <taxon>Acanthomorphata</taxon>
        <taxon>Ovalentaria</taxon>
        <taxon>Atherinomorphae</taxon>
        <taxon>Cyprinodontiformes</taxon>
        <taxon>Goodeidae</taxon>
        <taxon>Characodon</taxon>
    </lineage>
</organism>
<dbReference type="InterPro" id="IPR013783">
    <property type="entry name" value="Ig-like_fold"/>
</dbReference>
<reference evidence="25 26" key="1">
    <citation type="submission" date="2021-06" db="EMBL/GenBank/DDBJ databases">
        <authorList>
            <person name="Palmer J.M."/>
        </authorList>
    </citation>
    <scope>NUCLEOTIDE SEQUENCE [LARGE SCALE GENOMIC DNA]</scope>
    <source>
        <strain evidence="25 26">CL_MEX2019</strain>
        <tissue evidence="25">Muscle</tissue>
    </source>
</reference>
<dbReference type="InterPro" id="IPR036116">
    <property type="entry name" value="FN3_sf"/>
</dbReference>
<dbReference type="SUPFAM" id="SSF56112">
    <property type="entry name" value="Protein kinase-like (PK-like)"/>
    <property type="match status" value="1"/>
</dbReference>
<evidence type="ECO:0000256" key="6">
    <source>
        <dbReference type="ARBA" id="ARBA00022553"/>
    </source>
</evidence>
<dbReference type="SUPFAM" id="SSF49265">
    <property type="entry name" value="Fibronectin type III"/>
    <property type="match status" value="1"/>
</dbReference>
<keyword evidence="15" id="KW-0829">Tyrosine-protein kinase</keyword>
<evidence type="ECO:0000256" key="14">
    <source>
        <dbReference type="ARBA" id="ARBA00023136"/>
    </source>
</evidence>
<feature type="domain" description="Protein kinase" evidence="22">
    <location>
        <begin position="153"/>
        <end position="416"/>
    </location>
</feature>
<dbReference type="Gene3D" id="2.60.40.10">
    <property type="entry name" value="Immunoglobulins"/>
    <property type="match status" value="1"/>
</dbReference>
<evidence type="ECO:0000256" key="8">
    <source>
        <dbReference type="ARBA" id="ARBA00022692"/>
    </source>
</evidence>
<dbReference type="PROSITE" id="PS50011">
    <property type="entry name" value="PROTEIN_KINASE_DOM"/>
    <property type="match status" value="1"/>
</dbReference>
<evidence type="ECO:0000259" key="23">
    <source>
        <dbReference type="PROSITE" id="PS50105"/>
    </source>
</evidence>
<evidence type="ECO:0000313" key="25">
    <source>
        <dbReference type="EMBL" id="MED6294617.1"/>
    </source>
</evidence>
<keyword evidence="26" id="KW-1185">Reference proteome</keyword>
<comment type="subcellular location">
    <subcellularLocation>
        <location evidence="1">Cell membrane</location>
        <topology evidence="1">Single-pass type I membrane protein</topology>
    </subcellularLocation>
    <subcellularLocation>
        <location evidence="2">Cell projection</location>
        <location evidence="2">Dendrite</location>
    </subcellularLocation>
</comment>
<keyword evidence="8 21" id="KW-0812">Transmembrane</keyword>
<evidence type="ECO:0000256" key="2">
    <source>
        <dbReference type="ARBA" id="ARBA00004279"/>
    </source>
</evidence>
<evidence type="ECO:0000256" key="4">
    <source>
        <dbReference type="ARBA" id="ARBA00022473"/>
    </source>
</evidence>